<evidence type="ECO:0000256" key="3">
    <source>
        <dbReference type="ARBA" id="ARBA00022691"/>
    </source>
</evidence>
<keyword evidence="4" id="KW-0472">Membrane</keyword>
<keyword evidence="7" id="KW-1185">Reference proteome</keyword>
<dbReference type="PANTHER" id="PTHR13610:SF9">
    <property type="entry name" value="FI06469P"/>
    <property type="match status" value="1"/>
</dbReference>
<accession>A0A3N0UZW5</accession>
<proteinExistence type="predicted"/>
<dbReference type="InterPro" id="IPR041698">
    <property type="entry name" value="Methyltransf_25"/>
</dbReference>
<keyword evidence="4" id="KW-1133">Transmembrane helix</keyword>
<evidence type="ECO:0000256" key="4">
    <source>
        <dbReference type="SAM" id="Phobius"/>
    </source>
</evidence>
<protein>
    <submittedName>
        <fullName evidence="6">Class I SAM-dependent methyltransferase</fullName>
    </submittedName>
</protein>
<feature type="transmembrane region" description="Helical" evidence="4">
    <location>
        <begin position="12"/>
        <end position="31"/>
    </location>
</feature>
<dbReference type="Pfam" id="PF13649">
    <property type="entry name" value="Methyltransf_25"/>
    <property type="match status" value="1"/>
</dbReference>
<dbReference type="InterPro" id="IPR029063">
    <property type="entry name" value="SAM-dependent_MTases_sf"/>
</dbReference>
<evidence type="ECO:0000256" key="2">
    <source>
        <dbReference type="ARBA" id="ARBA00022679"/>
    </source>
</evidence>
<dbReference type="InterPro" id="IPR026170">
    <property type="entry name" value="FAM173A/B"/>
</dbReference>
<comment type="caution">
    <text evidence="6">The sequence shown here is derived from an EMBL/GenBank/DDBJ whole genome shotgun (WGS) entry which is preliminary data.</text>
</comment>
<dbReference type="AlphaFoldDB" id="A0A3N0UZW5"/>
<feature type="domain" description="Methyltransferase" evidence="5">
    <location>
        <begin position="129"/>
        <end position="214"/>
    </location>
</feature>
<dbReference type="GO" id="GO:0016279">
    <property type="term" value="F:protein-lysine N-methyltransferase activity"/>
    <property type="evidence" value="ECO:0007669"/>
    <property type="project" value="InterPro"/>
</dbReference>
<keyword evidence="3" id="KW-0949">S-adenosyl-L-methionine</keyword>
<dbReference type="EMBL" id="RJVP01000003">
    <property type="protein sequence ID" value="ROH86099.1"/>
    <property type="molecule type" value="Genomic_DNA"/>
</dbReference>
<organism evidence="6 7">
    <name type="scientific">Pseudomethylobacillus aquaticus</name>
    <dbReference type="NCBI Taxonomy" id="2676064"/>
    <lineage>
        <taxon>Bacteria</taxon>
        <taxon>Pseudomonadati</taxon>
        <taxon>Pseudomonadota</taxon>
        <taxon>Betaproteobacteria</taxon>
        <taxon>Nitrosomonadales</taxon>
        <taxon>Methylophilaceae</taxon>
        <taxon>Pseudomethylobacillus</taxon>
    </lineage>
</organism>
<reference evidence="6 7" key="1">
    <citation type="submission" date="2018-10" db="EMBL/GenBank/DDBJ databases">
        <authorList>
            <person name="Chen W.-M."/>
        </authorList>
    </citation>
    <scope>NUCLEOTIDE SEQUENCE [LARGE SCALE GENOMIC DNA]</scope>
    <source>
        <strain evidence="6 7">H-5</strain>
    </source>
</reference>
<evidence type="ECO:0000313" key="7">
    <source>
        <dbReference type="Proteomes" id="UP000275137"/>
    </source>
</evidence>
<gene>
    <name evidence="6" type="ORF">ED236_06430</name>
</gene>
<evidence type="ECO:0000259" key="5">
    <source>
        <dbReference type="Pfam" id="PF13649"/>
    </source>
</evidence>
<keyword evidence="2 6" id="KW-0808">Transferase</keyword>
<sequence length="250" mass="28182">MQRERRSLRPAVSALLISLAALAAMLLLFGVPDQHPVLFLAAQGAIALTLACLLRLAWWWRGMLLLFPLGVYTVQQLGLPPAFYLVLFLLFLTLYWSTYRTQVPFYPSRLPVWRQVTQLLPAEGEVHMIDIGSGLGDLAMHVAAQRPCARVTGIEIAPLPWLLSWLRARWRRSAAAFTRGDYQALDFARYDLVFAYLSPAVMPALWQKASREMRAGSQLVSYEFDIPGAPAPSCAVRPLPDKPALYIWRF</sequence>
<keyword evidence="4" id="KW-0812">Transmembrane</keyword>
<dbReference type="Gene3D" id="3.40.50.150">
    <property type="entry name" value="Vaccinia Virus protein VP39"/>
    <property type="match status" value="1"/>
</dbReference>
<dbReference type="GO" id="GO:0032259">
    <property type="term" value="P:methylation"/>
    <property type="evidence" value="ECO:0007669"/>
    <property type="project" value="UniProtKB-KW"/>
</dbReference>
<keyword evidence="1 6" id="KW-0489">Methyltransferase</keyword>
<evidence type="ECO:0000313" key="6">
    <source>
        <dbReference type="EMBL" id="ROH86099.1"/>
    </source>
</evidence>
<feature type="transmembrane region" description="Helical" evidence="4">
    <location>
        <begin position="81"/>
        <end position="99"/>
    </location>
</feature>
<dbReference type="SUPFAM" id="SSF53335">
    <property type="entry name" value="S-adenosyl-L-methionine-dependent methyltransferases"/>
    <property type="match status" value="1"/>
</dbReference>
<dbReference type="Proteomes" id="UP000275137">
    <property type="component" value="Unassembled WGS sequence"/>
</dbReference>
<feature type="transmembrane region" description="Helical" evidence="4">
    <location>
        <begin position="37"/>
        <end position="60"/>
    </location>
</feature>
<name>A0A3N0UZW5_9PROT</name>
<dbReference type="PANTHER" id="PTHR13610">
    <property type="entry name" value="METHYLTRANSFERASE DOMAIN-CONTAINING PROTEIN"/>
    <property type="match status" value="1"/>
</dbReference>
<evidence type="ECO:0000256" key="1">
    <source>
        <dbReference type="ARBA" id="ARBA00022603"/>
    </source>
</evidence>